<protein>
    <recommendedName>
        <fullName evidence="7">Major facilitator superfamily (MFS) profile domain-containing protein</fullName>
    </recommendedName>
</protein>
<evidence type="ECO:0000313" key="8">
    <source>
        <dbReference type="EMBL" id="RYP06081.1"/>
    </source>
</evidence>
<dbReference type="InterPro" id="IPR005828">
    <property type="entry name" value="MFS_sugar_transport-like"/>
</dbReference>
<feature type="transmembrane region" description="Helical" evidence="6">
    <location>
        <begin position="355"/>
        <end position="375"/>
    </location>
</feature>
<reference evidence="8 9" key="1">
    <citation type="submission" date="2018-06" db="EMBL/GenBank/DDBJ databases">
        <title>Complete Genomes of Monosporascus.</title>
        <authorList>
            <person name="Robinson A.J."/>
            <person name="Natvig D.O."/>
        </authorList>
    </citation>
    <scope>NUCLEOTIDE SEQUENCE [LARGE SCALE GENOMIC DNA]</scope>
    <source>
        <strain evidence="8 9">CBS 110550</strain>
    </source>
</reference>
<feature type="region of interest" description="Disordered" evidence="5">
    <location>
        <begin position="1"/>
        <end position="34"/>
    </location>
</feature>
<feature type="transmembrane region" description="Helical" evidence="6">
    <location>
        <begin position="157"/>
        <end position="178"/>
    </location>
</feature>
<dbReference type="Proteomes" id="UP000293360">
    <property type="component" value="Unassembled WGS sequence"/>
</dbReference>
<sequence length="691" mass="77710">MASLLRRHHEHEPPIGEIPVPHGPETGHEHQHYPRGHYATDYEKEIFKYITQPDDSYTDEGVYWADLSLGKRLSFVSKTDQAEAKAEAQSTWSMFKKDPLSPFTWYFRNAVLPGAGLGLEGYVLFSIGNLEPLFSAAWPSCWGHEGTECSRNWVSSVTYLEVIGIMVGQVAVGIIGDWIGRRWGLIQDALIMLLGLILLVASWGINLNGWVIMYAWSLFIYGFGVGGEYPITATSSMENAVAAGKLSTREDRLHRGRKVTMAFLMQGWGQFVNQVLLIILLVIFNRGTGQPPYSQTAAQYTFRISFAIPAIGTLWLAYYRTYKMRSADKHLEKAKKRANVTGYNVKSMKLTCQNFGGRLLATAGGWFCNDVFFYGNKLFQGQFISVISNNPSSLMTVWTWNLVNVVVSLAGYYCASLLIDHKMYGRKIMQQVGFFMCFVMFVIPAFNYGYYTSPAGIHAFQAMYFLSSFFNQFGPNSVTFLVAGEVFPTEVRASAHGFSAMIGKAGALLASVLYNYIDTQTKFYVVPWFGLAGMLMTWLWLPDTTGLDLKEQERRWRYILEDRGHEYHGVAIHPQHLSVWERWMGVSKNYHPDLDMKQKIRDIRADWEEREAARAASDAESASSEEDDSEFTQQVDSYFRGETFVPAISEKTAGASSGGAGSGRSEAITASDKTANEKRLDSDEQPSRTSE</sequence>
<feature type="compositionally biased region" description="Basic and acidic residues" evidence="5">
    <location>
        <begin position="674"/>
        <end position="691"/>
    </location>
</feature>
<dbReference type="OrthoDB" id="433512at2759"/>
<feature type="region of interest" description="Disordered" evidence="5">
    <location>
        <begin position="649"/>
        <end position="691"/>
    </location>
</feature>
<keyword evidence="4 6" id="KW-0472">Membrane</keyword>
<feature type="transmembrane region" description="Helical" evidence="6">
    <location>
        <begin position="495"/>
        <end position="517"/>
    </location>
</feature>
<feature type="compositionally biased region" description="Basic and acidic residues" evidence="5">
    <location>
        <begin position="25"/>
        <end position="34"/>
    </location>
</feature>
<dbReference type="STRING" id="155417.A0A4Q4TGS8"/>
<dbReference type="PROSITE" id="PS50850">
    <property type="entry name" value="MFS"/>
    <property type="match status" value="1"/>
</dbReference>
<evidence type="ECO:0000256" key="5">
    <source>
        <dbReference type="SAM" id="MobiDB-lite"/>
    </source>
</evidence>
<evidence type="ECO:0000256" key="6">
    <source>
        <dbReference type="SAM" id="Phobius"/>
    </source>
</evidence>
<evidence type="ECO:0000256" key="1">
    <source>
        <dbReference type="ARBA" id="ARBA00004141"/>
    </source>
</evidence>
<feature type="transmembrane region" description="Helical" evidence="6">
    <location>
        <begin position="431"/>
        <end position="450"/>
    </location>
</feature>
<feature type="domain" description="Major facilitator superfamily (MFS) profile" evidence="7">
    <location>
        <begin position="109"/>
        <end position="545"/>
    </location>
</feature>
<comment type="caution">
    <text evidence="8">The sequence shown here is derived from an EMBL/GenBank/DDBJ whole genome shotgun (WGS) entry which is preliminary data.</text>
</comment>
<feature type="transmembrane region" description="Helical" evidence="6">
    <location>
        <begin position="523"/>
        <end position="541"/>
    </location>
</feature>
<dbReference type="PANTHER" id="PTHR24064">
    <property type="entry name" value="SOLUTE CARRIER FAMILY 22 MEMBER"/>
    <property type="match status" value="1"/>
</dbReference>
<keyword evidence="9" id="KW-1185">Reference proteome</keyword>
<name>A0A4Q4TGS8_9PEZI</name>
<accession>A0A4Q4TGS8</accession>
<evidence type="ECO:0000256" key="2">
    <source>
        <dbReference type="ARBA" id="ARBA00022692"/>
    </source>
</evidence>
<evidence type="ECO:0000256" key="3">
    <source>
        <dbReference type="ARBA" id="ARBA00022989"/>
    </source>
</evidence>
<dbReference type="AlphaFoldDB" id="A0A4Q4TGS8"/>
<dbReference type="GO" id="GO:0016020">
    <property type="term" value="C:membrane"/>
    <property type="evidence" value="ECO:0007669"/>
    <property type="project" value="UniProtKB-SubCell"/>
</dbReference>
<evidence type="ECO:0000313" key="9">
    <source>
        <dbReference type="Proteomes" id="UP000293360"/>
    </source>
</evidence>
<comment type="subcellular location">
    <subcellularLocation>
        <location evidence="1">Membrane</location>
        <topology evidence="1">Multi-pass membrane protein</topology>
    </subcellularLocation>
</comment>
<feature type="region of interest" description="Disordered" evidence="5">
    <location>
        <begin position="611"/>
        <end position="636"/>
    </location>
</feature>
<dbReference type="InterPro" id="IPR020846">
    <property type="entry name" value="MFS_dom"/>
</dbReference>
<dbReference type="Gene3D" id="1.20.1250.20">
    <property type="entry name" value="MFS general substrate transporter like domains"/>
    <property type="match status" value="1"/>
</dbReference>
<feature type="transmembrane region" description="Helical" evidence="6">
    <location>
        <begin position="300"/>
        <end position="319"/>
    </location>
</feature>
<dbReference type="Pfam" id="PF00083">
    <property type="entry name" value="Sugar_tr"/>
    <property type="match status" value="1"/>
</dbReference>
<keyword evidence="2 6" id="KW-0812">Transmembrane</keyword>
<feature type="transmembrane region" description="Helical" evidence="6">
    <location>
        <begin position="395"/>
        <end position="419"/>
    </location>
</feature>
<evidence type="ECO:0000259" key="7">
    <source>
        <dbReference type="PROSITE" id="PS50850"/>
    </source>
</evidence>
<dbReference type="InterPro" id="IPR036259">
    <property type="entry name" value="MFS_trans_sf"/>
</dbReference>
<evidence type="ECO:0000256" key="4">
    <source>
        <dbReference type="ARBA" id="ARBA00023136"/>
    </source>
</evidence>
<feature type="transmembrane region" description="Helical" evidence="6">
    <location>
        <begin position="185"/>
        <end position="205"/>
    </location>
</feature>
<dbReference type="EMBL" id="QJNU01000143">
    <property type="protein sequence ID" value="RYP06081.1"/>
    <property type="molecule type" value="Genomic_DNA"/>
</dbReference>
<dbReference type="SUPFAM" id="SSF103473">
    <property type="entry name" value="MFS general substrate transporter"/>
    <property type="match status" value="1"/>
</dbReference>
<dbReference type="GO" id="GO:0022857">
    <property type="term" value="F:transmembrane transporter activity"/>
    <property type="evidence" value="ECO:0007669"/>
    <property type="project" value="InterPro"/>
</dbReference>
<organism evidence="8 9">
    <name type="scientific">Monosporascus ibericus</name>
    <dbReference type="NCBI Taxonomy" id="155417"/>
    <lineage>
        <taxon>Eukaryota</taxon>
        <taxon>Fungi</taxon>
        <taxon>Dikarya</taxon>
        <taxon>Ascomycota</taxon>
        <taxon>Pezizomycotina</taxon>
        <taxon>Sordariomycetes</taxon>
        <taxon>Xylariomycetidae</taxon>
        <taxon>Xylariales</taxon>
        <taxon>Xylariales incertae sedis</taxon>
        <taxon>Monosporascus</taxon>
    </lineage>
</organism>
<keyword evidence="3 6" id="KW-1133">Transmembrane helix</keyword>
<proteinExistence type="predicted"/>
<feature type="transmembrane region" description="Helical" evidence="6">
    <location>
        <begin position="259"/>
        <end position="284"/>
    </location>
</feature>
<gene>
    <name evidence="8" type="ORF">DL764_003371</name>
</gene>